<feature type="domain" description="Histidine kinase" evidence="17">
    <location>
        <begin position="242"/>
        <end position="448"/>
    </location>
</feature>
<keyword evidence="5" id="KW-1003">Cell membrane</keyword>
<dbReference type="EC" id="2.7.13.3" evidence="3"/>
<dbReference type="PROSITE" id="PS50109">
    <property type="entry name" value="HIS_KIN"/>
    <property type="match status" value="1"/>
</dbReference>
<keyword evidence="15 16" id="KW-0472">Membrane</keyword>
<evidence type="ECO:0000256" key="8">
    <source>
        <dbReference type="ARBA" id="ARBA00022679"/>
    </source>
</evidence>
<dbReference type="InterPro" id="IPR003594">
    <property type="entry name" value="HATPase_dom"/>
</dbReference>
<dbReference type="InterPro" id="IPR036890">
    <property type="entry name" value="HATPase_C_sf"/>
</dbReference>
<feature type="domain" description="HAMP" evidence="18">
    <location>
        <begin position="185"/>
        <end position="234"/>
    </location>
</feature>
<dbReference type="InterPro" id="IPR005467">
    <property type="entry name" value="His_kinase_dom"/>
</dbReference>
<keyword evidence="9 16" id="KW-0812">Transmembrane</keyword>
<evidence type="ECO:0000256" key="16">
    <source>
        <dbReference type="SAM" id="Phobius"/>
    </source>
</evidence>
<proteinExistence type="predicted"/>
<dbReference type="Gene3D" id="1.20.5.1040">
    <property type="entry name" value="Sensor protein qsec"/>
    <property type="match status" value="2"/>
</dbReference>
<comment type="catalytic activity">
    <reaction evidence="1">
        <text>ATP + protein L-histidine = ADP + protein N-phospho-L-histidine.</text>
        <dbReference type="EC" id="2.7.13.3"/>
    </reaction>
</comment>
<evidence type="ECO:0000256" key="9">
    <source>
        <dbReference type="ARBA" id="ARBA00022692"/>
    </source>
</evidence>
<dbReference type="Pfam" id="PF02518">
    <property type="entry name" value="HATPase_c"/>
    <property type="match status" value="1"/>
</dbReference>
<dbReference type="GO" id="GO:0005524">
    <property type="term" value="F:ATP binding"/>
    <property type="evidence" value="ECO:0007669"/>
    <property type="project" value="UniProtKB-KW"/>
</dbReference>
<evidence type="ECO:0000313" key="20">
    <source>
        <dbReference type="Proteomes" id="UP000249005"/>
    </source>
</evidence>
<dbReference type="GO" id="GO:0000155">
    <property type="term" value="F:phosphorelay sensor kinase activity"/>
    <property type="evidence" value="ECO:0007669"/>
    <property type="project" value="InterPro"/>
</dbReference>
<dbReference type="AlphaFoldDB" id="A0A2X4XLT0"/>
<dbReference type="Proteomes" id="UP000249005">
    <property type="component" value="Chromosome 1"/>
</dbReference>
<dbReference type="SMART" id="SM00387">
    <property type="entry name" value="HATPase_c"/>
    <property type="match status" value="1"/>
</dbReference>
<keyword evidence="6" id="KW-0997">Cell inner membrane</keyword>
<dbReference type="SUPFAM" id="SSF55874">
    <property type="entry name" value="ATPase domain of HSP90 chaperone/DNA topoisomerase II/histidine kinase"/>
    <property type="match status" value="1"/>
</dbReference>
<evidence type="ECO:0000313" key="19">
    <source>
        <dbReference type="EMBL" id="SQI40875.1"/>
    </source>
</evidence>
<evidence type="ECO:0000256" key="5">
    <source>
        <dbReference type="ARBA" id="ARBA00022475"/>
    </source>
</evidence>
<dbReference type="SUPFAM" id="SSF47384">
    <property type="entry name" value="Homodimeric domain of signal transducing histidine kinase"/>
    <property type="match status" value="1"/>
</dbReference>
<evidence type="ECO:0000256" key="11">
    <source>
        <dbReference type="ARBA" id="ARBA00022777"/>
    </source>
</evidence>
<keyword evidence="11" id="KW-0418">Kinase</keyword>
<dbReference type="SMART" id="SM00388">
    <property type="entry name" value="HisKA"/>
    <property type="match status" value="1"/>
</dbReference>
<evidence type="ECO:0000256" key="15">
    <source>
        <dbReference type="ARBA" id="ARBA00023136"/>
    </source>
</evidence>
<dbReference type="Gene3D" id="3.30.565.10">
    <property type="entry name" value="Histidine kinase-like ATPase, C-terminal domain"/>
    <property type="match status" value="1"/>
</dbReference>
<evidence type="ECO:0000256" key="3">
    <source>
        <dbReference type="ARBA" id="ARBA00012438"/>
    </source>
</evidence>
<keyword evidence="13 16" id="KW-1133">Transmembrane helix</keyword>
<evidence type="ECO:0000256" key="2">
    <source>
        <dbReference type="ARBA" id="ARBA00004429"/>
    </source>
</evidence>
<evidence type="ECO:0000256" key="1">
    <source>
        <dbReference type="ARBA" id="ARBA00000085"/>
    </source>
</evidence>
<name>A0A2X4XLT0_9GAMM</name>
<evidence type="ECO:0000256" key="6">
    <source>
        <dbReference type="ARBA" id="ARBA00022519"/>
    </source>
</evidence>
<dbReference type="InterPro" id="IPR003660">
    <property type="entry name" value="HAMP_dom"/>
</dbReference>
<dbReference type="PANTHER" id="PTHR45436:SF14">
    <property type="entry name" value="SENSOR PROTEIN QSEC"/>
    <property type="match status" value="1"/>
</dbReference>
<feature type="transmembrane region" description="Helical" evidence="16">
    <location>
        <begin position="163"/>
        <end position="183"/>
    </location>
</feature>
<dbReference type="NCBIfam" id="NF007664">
    <property type="entry name" value="PRK10337.1"/>
    <property type="match status" value="1"/>
</dbReference>
<evidence type="ECO:0000259" key="18">
    <source>
        <dbReference type="PROSITE" id="PS50885"/>
    </source>
</evidence>
<dbReference type="RefSeq" id="WP_111740307.1">
    <property type="nucleotide sequence ID" value="NZ_LR698987.1"/>
</dbReference>
<keyword evidence="12" id="KW-0067">ATP-binding</keyword>
<keyword evidence="14" id="KW-0902">Two-component regulatory system</keyword>
<dbReference type="InterPro" id="IPR003661">
    <property type="entry name" value="HisK_dim/P_dom"/>
</dbReference>
<dbReference type="PANTHER" id="PTHR45436">
    <property type="entry name" value="SENSOR HISTIDINE KINASE YKOH"/>
    <property type="match status" value="1"/>
</dbReference>
<keyword evidence="20" id="KW-1185">Reference proteome</keyword>
<dbReference type="InterPro" id="IPR059132">
    <property type="entry name" value="QseC"/>
</dbReference>
<dbReference type="InterPro" id="IPR004358">
    <property type="entry name" value="Sig_transdc_His_kin-like_C"/>
</dbReference>
<keyword evidence="7" id="KW-0597">Phosphoprotein</keyword>
<accession>A0A2X4XLT0</accession>
<evidence type="ECO:0000256" key="7">
    <source>
        <dbReference type="ARBA" id="ARBA00022553"/>
    </source>
</evidence>
<dbReference type="GO" id="GO:0005886">
    <property type="term" value="C:plasma membrane"/>
    <property type="evidence" value="ECO:0007669"/>
    <property type="project" value="TreeGrafter"/>
</dbReference>
<dbReference type="PROSITE" id="PS50885">
    <property type="entry name" value="HAMP"/>
    <property type="match status" value="1"/>
</dbReference>
<dbReference type="FunFam" id="1.10.287.130:FF:000035">
    <property type="entry name" value="Two-component sensor histidine kinase"/>
    <property type="match status" value="1"/>
</dbReference>
<evidence type="ECO:0000256" key="12">
    <source>
        <dbReference type="ARBA" id="ARBA00022840"/>
    </source>
</evidence>
<evidence type="ECO:0000256" key="4">
    <source>
        <dbReference type="ARBA" id="ARBA00017234"/>
    </source>
</evidence>
<sequence>MKHLSLRLRLTLLFSLVALLTWSVANVMAWWQIKNNVNELFDTQQMLFAKRLTVLNPGSFSEPFSLREMKKTVRHNRGKLDDDALAFAIFTLDGQRVLSDGDNGKNLIFDYRADGFTDGGIVGDKDPWRVIWLTAQDKKHVVAVGQEWEYRDDMVRDILVSQLVPWLIALPLMIVLLIGLITYELRPLKKIANQLNQRRPGDDTELTVQRVPSEVKPMVNALNRLFSRIGEMLTRERRFTSDAAHELRSPLAALKVQAEVVQLAGDDDEMRNTAVANLIDGIDRSSRVVDQLLTLSRLDTLSQLSDVQEIEWPQLLQTAIADHYAKARAIDIELRLSTEQTPPPISGQPLLLSILLRNLLDNAIRYSPPGSTVSVTLMSKGFRVEDNGPGVNPEFLARIGERFFRPPGQEKSGSGLGLSIVERIARLHGLSVNFQNRPQGGFSVELTR</sequence>
<dbReference type="Gene3D" id="1.10.287.130">
    <property type="match status" value="1"/>
</dbReference>
<dbReference type="Pfam" id="PF00512">
    <property type="entry name" value="HisKA"/>
    <property type="match status" value="1"/>
</dbReference>
<comment type="subcellular location">
    <subcellularLocation>
        <location evidence="2">Cell inner membrane</location>
        <topology evidence="2">Multi-pass membrane protein</topology>
    </subcellularLocation>
</comment>
<keyword evidence="8 19" id="KW-0808">Transferase</keyword>
<dbReference type="EMBL" id="LS483470">
    <property type="protein sequence ID" value="SQI40875.1"/>
    <property type="molecule type" value="Genomic_DNA"/>
</dbReference>
<gene>
    <name evidence="19" type="primary">qseC_1</name>
    <name evidence="19" type="ORF">NCTC12151_01778</name>
</gene>
<evidence type="ECO:0000256" key="13">
    <source>
        <dbReference type="ARBA" id="ARBA00022989"/>
    </source>
</evidence>
<dbReference type="PRINTS" id="PR00344">
    <property type="entry name" value="BCTRLSENSOR"/>
</dbReference>
<evidence type="ECO:0000256" key="14">
    <source>
        <dbReference type="ARBA" id="ARBA00023012"/>
    </source>
</evidence>
<keyword evidence="10" id="KW-0547">Nucleotide-binding</keyword>
<dbReference type="InterPro" id="IPR036097">
    <property type="entry name" value="HisK_dim/P_sf"/>
</dbReference>
<organism evidence="19 20">
    <name type="scientific">Leminorella richardii</name>
    <dbReference type="NCBI Taxonomy" id="158841"/>
    <lineage>
        <taxon>Bacteria</taxon>
        <taxon>Pseudomonadati</taxon>
        <taxon>Pseudomonadota</taxon>
        <taxon>Gammaproteobacteria</taxon>
        <taxon>Enterobacterales</taxon>
        <taxon>Budviciaceae</taxon>
        <taxon>Leminorella</taxon>
    </lineage>
</organism>
<reference evidence="19 20" key="1">
    <citation type="submission" date="2018-06" db="EMBL/GenBank/DDBJ databases">
        <authorList>
            <consortium name="Pathogen Informatics"/>
            <person name="Doyle S."/>
        </authorList>
    </citation>
    <scope>NUCLEOTIDE SEQUENCE [LARGE SCALE GENOMIC DNA]</scope>
    <source>
        <strain evidence="19 20">NCTC12151</strain>
    </source>
</reference>
<evidence type="ECO:0000256" key="10">
    <source>
        <dbReference type="ARBA" id="ARBA00022741"/>
    </source>
</evidence>
<dbReference type="CDD" id="cd00082">
    <property type="entry name" value="HisKA"/>
    <property type="match status" value="1"/>
</dbReference>
<dbReference type="KEGG" id="lri:NCTC12151_01778"/>
<evidence type="ECO:0000259" key="17">
    <source>
        <dbReference type="PROSITE" id="PS50109"/>
    </source>
</evidence>
<dbReference type="InterPro" id="IPR050428">
    <property type="entry name" value="TCS_sensor_his_kinase"/>
</dbReference>
<protein>
    <recommendedName>
        <fullName evidence="4">Sensor protein QseC</fullName>
        <ecNumber evidence="3">2.7.13.3</ecNumber>
    </recommendedName>
</protein>
<dbReference type="OrthoDB" id="9809766at2"/>